<dbReference type="InterPro" id="IPR036390">
    <property type="entry name" value="WH_DNA-bd_sf"/>
</dbReference>
<dbReference type="SUPFAM" id="SSF46785">
    <property type="entry name" value="Winged helix' DNA-binding domain"/>
    <property type="match status" value="1"/>
</dbReference>
<name>A0ABZ2CF23_9BACI</name>
<dbReference type="Gene3D" id="3.40.190.290">
    <property type="match status" value="1"/>
</dbReference>
<dbReference type="EMBL" id="CP137640">
    <property type="protein sequence ID" value="WVX82320.1"/>
    <property type="molecule type" value="Genomic_DNA"/>
</dbReference>
<dbReference type="Pfam" id="PF03466">
    <property type="entry name" value="LysR_substrate"/>
    <property type="match status" value="1"/>
</dbReference>
<proteinExistence type="inferred from homology"/>
<dbReference type="PRINTS" id="PR00039">
    <property type="entry name" value="HTHLYSR"/>
</dbReference>
<comment type="similarity">
    <text evidence="1">Belongs to the LysR transcriptional regulatory family.</text>
</comment>
<dbReference type="PANTHER" id="PTHR30419">
    <property type="entry name" value="HTH-TYPE TRANSCRIPTIONAL REGULATOR YBHD"/>
    <property type="match status" value="1"/>
</dbReference>
<reference evidence="6 7" key="1">
    <citation type="submission" date="2023-10" db="EMBL/GenBank/DDBJ databases">
        <title>Niallia locisalis sp.nov. isolated from a salt pond sample.</title>
        <authorList>
            <person name="Li X.-J."/>
            <person name="Dong L."/>
        </authorList>
    </citation>
    <scope>NUCLEOTIDE SEQUENCE [LARGE SCALE GENOMIC DNA]</scope>
    <source>
        <strain evidence="6 7">DSM 29761</strain>
    </source>
</reference>
<evidence type="ECO:0000313" key="7">
    <source>
        <dbReference type="Proteomes" id="UP001357223"/>
    </source>
</evidence>
<dbReference type="InterPro" id="IPR005119">
    <property type="entry name" value="LysR_subst-bd"/>
</dbReference>
<evidence type="ECO:0000259" key="5">
    <source>
        <dbReference type="PROSITE" id="PS50931"/>
    </source>
</evidence>
<dbReference type="InterPro" id="IPR036388">
    <property type="entry name" value="WH-like_DNA-bd_sf"/>
</dbReference>
<dbReference type="PROSITE" id="PS50931">
    <property type="entry name" value="HTH_LYSR"/>
    <property type="match status" value="1"/>
</dbReference>
<accession>A0ABZ2CF23</accession>
<dbReference type="InterPro" id="IPR050950">
    <property type="entry name" value="HTH-type_LysR_regulators"/>
</dbReference>
<dbReference type="InterPro" id="IPR000847">
    <property type="entry name" value="LysR_HTH_N"/>
</dbReference>
<evidence type="ECO:0000256" key="3">
    <source>
        <dbReference type="ARBA" id="ARBA00023125"/>
    </source>
</evidence>
<dbReference type="Proteomes" id="UP001357223">
    <property type="component" value="Chromosome"/>
</dbReference>
<dbReference type="CDD" id="cd08434">
    <property type="entry name" value="PBP2_GltC_like"/>
    <property type="match status" value="1"/>
</dbReference>
<evidence type="ECO:0000256" key="4">
    <source>
        <dbReference type="ARBA" id="ARBA00023163"/>
    </source>
</evidence>
<keyword evidence="4" id="KW-0804">Transcription</keyword>
<keyword evidence="3" id="KW-0238">DNA-binding</keyword>
<evidence type="ECO:0000256" key="2">
    <source>
        <dbReference type="ARBA" id="ARBA00023015"/>
    </source>
</evidence>
<feature type="domain" description="HTH lysR-type" evidence="5">
    <location>
        <begin position="1"/>
        <end position="58"/>
    </location>
</feature>
<dbReference type="SUPFAM" id="SSF53850">
    <property type="entry name" value="Periplasmic binding protein-like II"/>
    <property type="match status" value="1"/>
</dbReference>
<dbReference type="Pfam" id="PF00126">
    <property type="entry name" value="HTH_1"/>
    <property type="match status" value="1"/>
</dbReference>
<keyword evidence="2" id="KW-0805">Transcription regulation</keyword>
<protein>
    <submittedName>
        <fullName evidence="6">LysR family transcriptional regulator</fullName>
    </submittedName>
</protein>
<dbReference type="PANTHER" id="PTHR30419:SF28">
    <property type="entry name" value="HTH-TYPE TRANSCRIPTIONAL REGULATOR BSDA"/>
    <property type="match status" value="1"/>
</dbReference>
<evidence type="ECO:0000313" key="6">
    <source>
        <dbReference type="EMBL" id="WVX82320.1"/>
    </source>
</evidence>
<gene>
    <name evidence="6" type="ORF">R4Z09_04785</name>
</gene>
<sequence>MNLKQLHYFRVLAGYEHFTKAAEQLSITQPSLSHAISELEKELGTYLFEKHGRNIRLTKYGRFFLQYVERSLDELEKGEKKLHDITCPSRGVIDIAFMYHLGPHFVPKMIQAFSQKEKYKNVRFTLSQGSNKKIFQDLKSGKVDIAFSLLDEDETEMEFIPLFEQEMVAVASYDHPLARYDRIDLIDTAPYPFVSFNLCSDIRHIIDRLFESVGVIPQIACEMDEPDVIAGLVSVNFGIAIMPRTLVLDNYNVKVLSINHPLASQMVYMACMKNRYLCPATEAFHKFSINYSNELLLQIH</sequence>
<keyword evidence="7" id="KW-1185">Reference proteome</keyword>
<organism evidence="6 7">
    <name type="scientific">Niallia oryzisoli</name>
    <dbReference type="NCBI Taxonomy" id="1737571"/>
    <lineage>
        <taxon>Bacteria</taxon>
        <taxon>Bacillati</taxon>
        <taxon>Bacillota</taxon>
        <taxon>Bacilli</taxon>
        <taxon>Bacillales</taxon>
        <taxon>Bacillaceae</taxon>
        <taxon>Niallia</taxon>
    </lineage>
</organism>
<dbReference type="Gene3D" id="1.10.10.10">
    <property type="entry name" value="Winged helix-like DNA-binding domain superfamily/Winged helix DNA-binding domain"/>
    <property type="match status" value="1"/>
</dbReference>
<dbReference type="RefSeq" id="WP_338451222.1">
    <property type="nucleotide sequence ID" value="NZ_CP137640.1"/>
</dbReference>
<evidence type="ECO:0000256" key="1">
    <source>
        <dbReference type="ARBA" id="ARBA00009437"/>
    </source>
</evidence>